<dbReference type="GeneID" id="116289142"/>
<feature type="transmembrane region" description="Helical" evidence="13">
    <location>
        <begin position="743"/>
        <end position="763"/>
    </location>
</feature>
<keyword evidence="8" id="KW-0406">Ion transport</keyword>
<evidence type="ECO:0000256" key="5">
    <source>
        <dbReference type="ARBA" id="ARBA00022737"/>
    </source>
</evidence>
<protein>
    <submittedName>
        <fullName evidence="16">Transient receptor potential cation channel subfamily A member 1-like</fullName>
    </submittedName>
</protein>
<reference evidence="16" key="1">
    <citation type="submission" date="2025-08" db="UniProtKB">
        <authorList>
            <consortium name="RefSeq"/>
        </authorList>
    </citation>
    <scope>IDENTIFICATION</scope>
    <source>
        <tissue evidence="16">Tentacle</tissue>
    </source>
</reference>
<feature type="repeat" description="ANK" evidence="12">
    <location>
        <begin position="270"/>
        <end position="302"/>
    </location>
</feature>
<sequence>MRSVDALCATLLVTSRMPKNLSKRDVFNSLEAAKILLERGANPNAQTTTGATPLHVASRFNNPEIVKLLLSKQITDVEYRESIMCTPLHYASSYGHHEVVQTLIDHGADIEACALENFTVLHTAVIGGNAQAVSAVINAAVQRYIKSPVSVFAPQKIDSEFVRFISAKNDSGNTSLHLAIKSGNLEIAKLTINYNVDPNARTNLNQTPLHIAAMCGQWEAVAMLLSAHAEVNCQDEEMKTPLHYAASFGNEEVIKHLWENGAQVNIQDVNKMTPFLCAVAAGRLECGRRLLEYGADISALDARGRCCLHLAVENEQEQLVTLLVQNKARSKLVNHSEPRKERTPLHCAAITANTKILELILKCKPNCTLKDVNRKTALHLAAESGKARFVEMLARSGLTAVFDRDDTLRTPLHYAAMNKRRKVCMVLLQFGAEIDCQDQHRWTPIMWAAKSGDQATMALFLEREAQIDRSDNEGNTLLHVACSNGHVDVTKLLLDNGAEILLNDDKMSCLDCAIEQQNSDVVMAIVKHNRWEEILRIRSCDSQNTMSSLIQHYSEAAEAVMDRCVQRSPTSTTYNFRYLDPGPDDCSGLRNDRYIGLADMIKYKRQDLLIHPLAKKLLNMKWKNFGKIIFIFNILLYVFFLNMLSIFLTTQRRKLIVPRQGFNVSQASDSLMNDDKFGQLIPILVTGIAVFHMLKEVYQIFNLGLRYFKDAINLLEWCLYGTAFIFMLPFVSKSDWLRSQPKVIWEIGTCCVFLGFANLILFLRVLSNVGLFVTMYLEVVKTLIKVMSLFVVFILAFSLVFYILFREEDAFEDFYKSIVKTTVMTVGELDYATLLVDGLNAINEKTGAKQVPFPELSFVFFYIFLLAMPIVLMNLL</sequence>
<dbReference type="AlphaFoldDB" id="A0A6P8HH39"/>
<dbReference type="Gene3D" id="1.25.40.20">
    <property type="entry name" value="Ankyrin repeat-containing domain"/>
    <property type="match status" value="4"/>
</dbReference>
<feature type="non-terminal residue" evidence="16">
    <location>
        <position position="876"/>
    </location>
</feature>
<keyword evidence="15" id="KW-1185">Reference proteome</keyword>
<dbReference type="Proteomes" id="UP000515163">
    <property type="component" value="Unplaced"/>
</dbReference>
<feature type="repeat" description="ANK" evidence="12">
    <location>
        <begin position="86"/>
        <end position="115"/>
    </location>
</feature>
<gene>
    <name evidence="16" type="primary">LOC116289142</name>
</gene>
<feature type="repeat" description="ANK" evidence="12">
    <location>
        <begin position="237"/>
        <end position="269"/>
    </location>
</feature>
<dbReference type="SUPFAM" id="SSF48403">
    <property type="entry name" value="Ankyrin repeat"/>
    <property type="match status" value="2"/>
</dbReference>
<dbReference type="InterPro" id="IPR005821">
    <property type="entry name" value="Ion_trans_dom"/>
</dbReference>
<feature type="transmembrane region" description="Helical" evidence="13">
    <location>
        <begin position="783"/>
        <end position="805"/>
    </location>
</feature>
<dbReference type="SMART" id="SM00248">
    <property type="entry name" value="ANK"/>
    <property type="match status" value="15"/>
</dbReference>
<proteinExistence type="predicted"/>
<dbReference type="OrthoDB" id="1661883at2759"/>
<feature type="transmembrane region" description="Helical" evidence="13">
    <location>
        <begin position="714"/>
        <end position="731"/>
    </location>
</feature>
<keyword evidence="9 13" id="KW-0472">Membrane</keyword>
<evidence type="ECO:0000256" key="4">
    <source>
        <dbReference type="ARBA" id="ARBA00022692"/>
    </source>
</evidence>
<feature type="transmembrane region" description="Helical" evidence="13">
    <location>
        <begin position="856"/>
        <end position="875"/>
    </location>
</feature>
<dbReference type="InterPro" id="IPR002110">
    <property type="entry name" value="Ankyrin_rpt"/>
</dbReference>
<evidence type="ECO:0000256" key="9">
    <source>
        <dbReference type="ARBA" id="ARBA00023136"/>
    </source>
</evidence>
<dbReference type="PRINTS" id="PR01415">
    <property type="entry name" value="ANKYRIN"/>
</dbReference>
<dbReference type="Pfam" id="PF12796">
    <property type="entry name" value="Ank_2"/>
    <property type="match status" value="4"/>
</dbReference>
<evidence type="ECO:0000313" key="16">
    <source>
        <dbReference type="RefSeq" id="XP_031551875.1"/>
    </source>
</evidence>
<dbReference type="KEGG" id="aten:116289142"/>
<name>A0A6P8HH39_ACTTE</name>
<feature type="transmembrane region" description="Helical" evidence="13">
    <location>
        <begin position="628"/>
        <end position="649"/>
    </location>
</feature>
<organism evidence="15 16">
    <name type="scientific">Actinia tenebrosa</name>
    <name type="common">Australian red waratah sea anemone</name>
    <dbReference type="NCBI Taxonomy" id="6105"/>
    <lineage>
        <taxon>Eukaryota</taxon>
        <taxon>Metazoa</taxon>
        <taxon>Cnidaria</taxon>
        <taxon>Anthozoa</taxon>
        <taxon>Hexacorallia</taxon>
        <taxon>Actiniaria</taxon>
        <taxon>Actiniidae</taxon>
        <taxon>Actinia</taxon>
    </lineage>
</organism>
<evidence type="ECO:0000256" key="11">
    <source>
        <dbReference type="ARBA" id="ARBA00023303"/>
    </source>
</evidence>
<feature type="repeat" description="ANK" evidence="12">
    <location>
        <begin position="204"/>
        <end position="236"/>
    </location>
</feature>
<keyword evidence="6 13" id="KW-1133">Transmembrane helix</keyword>
<dbReference type="RefSeq" id="XP_031551875.1">
    <property type="nucleotide sequence ID" value="XM_031696015.1"/>
</dbReference>
<evidence type="ECO:0000256" key="12">
    <source>
        <dbReference type="PROSITE-ProRule" id="PRU00023"/>
    </source>
</evidence>
<evidence type="ECO:0000256" key="6">
    <source>
        <dbReference type="ARBA" id="ARBA00022989"/>
    </source>
</evidence>
<feature type="repeat" description="ANK" evidence="12">
    <location>
        <begin position="49"/>
        <end position="72"/>
    </location>
</feature>
<keyword evidence="5" id="KW-0677">Repeat</keyword>
<evidence type="ECO:0000313" key="15">
    <source>
        <dbReference type="Proteomes" id="UP000515163"/>
    </source>
</evidence>
<dbReference type="PANTHER" id="PTHR47143">
    <property type="entry name" value="TRANSIENT RECEPTOR POTENTIAL CATION CHANNEL PROTEIN PAINLESS"/>
    <property type="match status" value="1"/>
</dbReference>
<keyword evidence="7 12" id="KW-0040">ANK repeat</keyword>
<accession>A0A6P8HH39</accession>
<dbReference type="Pfam" id="PF00520">
    <property type="entry name" value="Ion_trans"/>
    <property type="match status" value="1"/>
</dbReference>
<evidence type="ECO:0000256" key="13">
    <source>
        <dbReference type="SAM" id="Phobius"/>
    </source>
</evidence>
<dbReference type="InterPro" id="IPR052076">
    <property type="entry name" value="TRP_cation_channel"/>
</dbReference>
<evidence type="ECO:0000256" key="7">
    <source>
        <dbReference type="ARBA" id="ARBA00023043"/>
    </source>
</evidence>
<evidence type="ECO:0000259" key="14">
    <source>
        <dbReference type="Pfam" id="PF00520"/>
    </source>
</evidence>
<evidence type="ECO:0000256" key="2">
    <source>
        <dbReference type="ARBA" id="ARBA00022448"/>
    </source>
</evidence>
<evidence type="ECO:0000256" key="1">
    <source>
        <dbReference type="ARBA" id="ARBA00004141"/>
    </source>
</evidence>
<dbReference type="InterPro" id="IPR036770">
    <property type="entry name" value="Ankyrin_rpt-contain_sf"/>
</dbReference>
<dbReference type="InParanoid" id="A0A6P8HH39"/>
<dbReference type="PROSITE" id="PS50297">
    <property type="entry name" value="ANK_REP_REGION"/>
    <property type="match status" value="9"/>
</dbReference>
<keyword evidence="10" id="KW-0325">Glycoprotein</keyword>
<dbReference type="Pfam" id="PF13857">
    <property type="entry name" value="Ank_5"/>
    <property type="match status" value="1"/>
</dbReference>
<keyword evidence="2" id="KW-0813">Transport</keyword>
<keyword evidence="4 13" id="KW-0812">Transmembrane</keyword>
<dbReference type="PROSITE" id="PS50088">
    <property type="entry name" value="ANK_REPEAT"/>
    <property type="match status" value="9"/>
</dbReference>
<feature type="repeat" description="ANK" evidence="12">
    <location>
        <begin position="473"/>
        <end position="505"/>
    </location>
</feature>
<evidence type="ECO:0000256" key="8">
    <source>
        <dbReference type="ARBA" id="ARBA00023065"/>
    </source>
</evidence>
<dbReference type="GO" id="GO:1902495">
    <property type="term" value="C:transmembrane transporter complex"/>
    <property type="evidence" value="ECO:0007669"/>
    <property type="project" value="TreeGrafter"/>
</dbReference>
<feature type="domain" description="Ion transport" evidence="14">
    <location>
        <begin position="631"/>
        <end position="876"/>
    </location>
</feature>
<dbReference type="PANTHER" id="PTHR47143:SF1">
    <property type="entry name" value="ION_TRANS DOMAIN-CONTAINING PROTEIN"/>
    <property type="match status" value="1"/>
</dbReference>
<dbReference type="GO" id="GO:0005216">
    <property type="term" value="F:monoatomic ion channel activity"/>
    <property type="evidence" value="ECO:0007669"/>
    <property type="project" value="InterPro"/>
</dbReference>
<keyword evidence="11" id="KW-0407">Ion channel</keyword>
<feature type="repeat" description="ANK" evidence="12">
    <location>
        <begin position="171"/>
        <end position="203"/>
    </location>
</feature>
<comment type="subcellular location">
    <subcellularLocation>
        <location evidence="1">Membrane</location>
        <topology evidence="1">Multi-pass membrane protein</topology>
    </subcellularLocation>
</comment>
<keyword evidence="3" id="KW-0716">Sensory transduction</keyword>
<evidence type="ECO:0000256" key="3">
    <source>
        <dbReference type="ARBA" id="ARBA00022606"/>
    </source>
</evidence>
<evidence type="ECO:0000256" key="10">
    <source>
        <dbReference type="ARBA" id="ARBA00023180"/>
    </source>
</evidence>
<feature type="repeat" description="ANK" evidence="12">
    <location>
        <begin position="407"/>
        <end position="439"/>
    </location>
</feature>
<feature type="repeat" description="ANK" evidence="12">
    <location>
        <begin position="373"/>
        <end position="397"/>
    </location>
</feature>